<sequence>MPIFEYETHLPFSREDVFDWYARPGALVRLHPPFAGRVIEEPSNGLQDGSESVLGINMPSLFGTTLAGLMDMAGSASSLPMRGYTKWRSRHTNFKPGHGFSDEMISGPAKSWRHDRSFEDDGAGMVLREKVTYELPLVDKLPAAAKKLVARQFEAELNRIFAYRARQSSDDLAFHQSHGRLASQQGQDSHHVPEAAPIKVVAVSGASGLIGRQICALLGGAGIEVRRMVRGGSVSSAAKPGEITWDPEAGTLDPESLRDVDAVIHLAGHPLASRFTEEHKQKVLDSRVEGTSLIATTLAHLEEADQRGRVLISSSAIGYYGATPADRALRSAILTEDSPAGTDFLAEVCKKWEESTAPAKEAGVRVGIVRTGIVQTPAGGALSQLLPLYTVGAGGPLGDKEWQSWISIDDIASLFVHLALNPHAEGPVNGVGPEPVTAKQYSKTLAAVMRRPSAIPVPAFGPKLVLGEQGAKEIVGADQQVTSVKAQSLGYAFRHHTLQEALEHVLGS</sequence>
<feature type="domain" description="DUF1731" evidence="3">
    <location>
        <begin position="457"/>
        <end position="505"/>
    </location>
</feature>
<gene>
    <name evidence="4" type="ORF">AVL63_02180</name>
</gene>
<dbReference type="SUPFAM" id="SSF55961">
    <property type="entry name" value="Bet v1-like"/>
    <property type="match status" value="1"/>
</dbReference>
<dbReference type="InterPro" id="IPR036291">
    <property type="entry name" value="NAD(P)-bd_dom_sf"/>
</dbReference>
<dbReference type="Pfam" id="PF08338">
    <property type="entry name" value="DUF1731"/>
    <property type="match status" value="1"/>
</dbReference>
<name>A0A0W8IFW6_9MICC</name>
<dbReference type="Pfam" id="PF01370">
    <property type="entry name" value="Epimerase"/>
    <property type="match status" value="1"/>
</dbReference>
<dbReference type="RefSeq" id="WP_058888543.1">
    <property type="nucleotide sequence ID" value="NZ_LQBM01000003.1"/>
</dbReference>
<dbReference type="InterPro" id="IPR010099">
    <property type="entry name" value="SDR39U1"/>
</dbReference>
<dbReference type="Gene3D" id="3.30.530.20">
    <property type="match status" value="1"/>
</dbReference>
<dbReference type="InterPro" id="IPR013549">
    <property type="entry name" value="DUF1731"/>
</dbReference>
<dbReference type="Proteomes" id="UP000054023">
    <property type="component" value="Unassembled WGS sequence"/>
</dbReference>
<dbReference type="PANTHER" id="PTHR11092">
    <property type="entry name" value="SUGAR NUCLEOTIDE EPIMERASE RELATED"/>
    <property type="match status" value="1"/>
</dbReference>
<evidence type="ECO:0000259" key="3">
    <source>
        <dbReference type="Pfam" id="PF08338"/>
    </source>
</evidence>
<reference evidence="5" key="1">
    <citation type="submission" date="2015-12" db="EMBL/GenBank/DDBJ databases">
        <authorList>
            <person name="Nair G.R."/>
            <person name="Kaur G."/>
            <person name="Mayilraj S."/>
        </authorList>
    </citation>
    <scope>NUCLEOTIDE SEQUENCE [LARGE SCALE GENOMIC DNA]</scope>
    <source>
        <strain evidence="5">CD08_7</strain>
    </source>
</reference>
<dbReference type="EMBL" id="LQBM01000003">
    <property type="protein sequence ID" value="KUG58861.1"/>
    <property type="molecule type" value="Genomic_DNA"/>
</dbReference>
<accession>A0A0W8IFW6</accession>
<dbReference type="STRING" id="317018.AVL63_02180"/>
<keyword evidence="5" id="KW-1185">Reference proteome</keyword>
<dbReference type="InterPro" id="IPR023393">
    <property type="entry name" value="START-like_dom_sf"/>
</dbReference>
<evidence type="ECO:0008006" key="6">
    <source>
        <dbReference type="Google" id="ProtNLM"/>
    </source>
</evidence>
<dbReference type="AlphaFoldDB" id="A0A0W8IFW6"/>
<comment type="caution">
    <text evidence="4">The sequence shown here is derived from an EMBL/GenBank/DDBJ whole genome shotgun (WGS) entry which is preliminary data.</text>
</comment>
<dbReference type="PANTHER" id="PTHR11092:SF0">
    <property type="entry name" value="EPIMERASE FAMILY PROTEIN SDR39U1"/>
    <property type="match status" value="1"/>
</dbReference>
<dbReference type="NCBIfam" id="TIGR01777">
    <property type="entry name" value="yfcH"/>
    <property type="match status" value="1"/>
</dbReference>
<proteinExistence type="inferred from homology"/>
<dbReference type="OrthoDB" id="9801773at2"/>
<dbReference type="CDD" id="cd07820">
    <property type="entry name" value="SRPBCC_3"/>
    <property type="match status" value="1"/>
</dbReference>
<evidence type="ECO:0000313" key="4">
    <source>
        <dbReference type="EMBL" id="KUG58861.1"/>
    </source>
</evidence>
<dbReference type="Gene3D" id="3.40.50.720">
    <property type="entry name" value="NAD(P)-binding Rossmann-like Domain"/>
    <property type="match status" value="1"/>
</dbReference>
<protein>
    <recommendedName>
        <fullName evidence="6">Nucleoside-diphosphate sugar epimerase</fullName>
    </recommendedName>
</protein>
<feature type="domain" description="NAD-dependent epimerase/dehydratase" evidence="2">
    <location>
        <begin position="202"/>
        <end position="336"/>
    </location>
</feature>
<organism evidence="4 5">
    <name type="scientific">Nesterenkonia jeotgali</name>
    <dbReference type="NCBI Taxonomy" id="317018"/>
    <lineage>
        <taxon>Bacteria</taxon>
        <taxon>Bacillati</taxon>
        <taxon>Actinomycetota</taxon>
        <taxon>Actinomycetes</taxon>
        <taxon>Micrococcales</taxon>
        <taxon>Micrococcaceae</taxon>
        <taxon>Nesterenkonia</taxon>
    </lineage>
</organism>
<evidence type="ECO:0000256" key="1">
    <source>
        <dbReference type="ARBA" id="ARBA00009353"/>
    </source>
</evidence>
<evidence type="ECO:0000259" key="2">
    <source>
        <dbReference type="Pfam" id="PF01370"/>
    </source>
</evidence>
<dbReference type="SUPFAM" id="SSF51735">
    <property type="entry name" value="NAD(P)-binding Rossmann-fold domains"/>
    <property type="match status" value="1"/>
</dbReference>
<dbReference type="InterPro" id="IPR001509">
    <property type="entry name" value="Epimerase_deHydtase"/>
</dbReference>
<evidence type="ECO:0000313" key="5">
    <source>
        <dbReference type="Proteomes" id="UP000054023"/>
    </source>
</evidence>
<comment type="similarity">
    <text evidence="1">Belongs to the NAD(P)-dependent epimerase/dehydratase family. SDR39U1 subfamily.</text>
</comment>